<name>A0A397IQK2_9GLOM</name>
<protein>
    <submittedName>
        <fullName evidence="1">Uncharacterized protein</fullName>
    </submittedName>
</protein>
<dbReference type="SUPFAM" id="SSF53686">
    <property type="entry name" value="Tryptophan synthase beta subunit-like PLP-dependent enzymes"/>
    <property type="match status" value="1"/>
</dbReference>
<dbReference type="EMBL" id="PQFF01000156">
    <property type="protein sequence ID" value="RHZ78289.1"/>
    <property type="molecule type" value="Genomic_DNA"/>
</dbReference>
<organism evidence="1 2">
    <name type="scientific">Diversispora epigaea</name>
    <dbReference type="NCBI Taxonomy" id="1348612"/>
    <lineage>
        <taxon>Eukaryota</taxon>
        <taxon>Fungi</taxon>
        <taxon>Fungi incertae sedis</taxon>
        <taxon>Mucoromycota</taxon>
        <taxon>Glomeromycotina</taxon>
        <taxon>Glomeromycetes</taxon>
        <taxon>Diversisporales</taxon>
        <taxon>Diversisporaceae</taxon>
        <taxon>Diversispora</taxon>
    </lineage>
</organism>
<dbReference type="AlphaFoldDB" id="A0A397IQK2"/>
<sequence>MVTVSTNSIINWIKSKYVDNKKKDPGFVRNIEITGLIRNTPLVRIKRKAEVTGCDYAIYDPKDRVALDIIKKAEEKGLIKTKYVMYNI</sequence>
<keyword evidence="2" id="KW-1185">Reference proteome</keyword>
<proteinExistence type="predicted"/>
<dbReference type="InterPro" id="IPR036052">
    <property type="entry name" value="TrpB-like_PALP_sf"/>
</dbReference>
<dbReference type="Proteomes" id="UP000266861">
    <property type="component" value="Unassembled WGS sequence"/>
</dbReference>
<gene>
    <name evidence="1" type="ORF">Glove_166g116</name>
</gene>
<evidence type="ECO:0000313" key="2">
    <source>
        <dbReference type="Proteomes" id="UP000266861"/>
    </source>
</evidence>
<evidence type="ECO:0000313" key="1">
    <source>
        <dbReference type="EMBL" id="RHZ78289.1"/>
    </source>
</evidence>
<dbReference type="OrthoDB" id="10259545at2759"/>
<reference evidence="1 2" key="1">
    <citation type="submission" date="2018-08" db="EMBL/GenBank/DDBJ databases">
        <title>Genome and evolution of the arbuscular mycorrhizal fungus Diversispora epigaea (formerly Glomus versiforme) and its bacterial endosymbionts.</title>
        <authorList>
            <person name="Sun X."/>
            <person name="Fei Z."/>
            <person name="Harrison M."/>
        </authorList>
    </citation>
    <scope>NUCLEOTIDE SEQUENCE [LARGE SCALE GENOMIC DNA]</scope>
    <source>
        <strain evidence="1 2">IT104</strain>
    </source>
</reference>
<comment type="caution">
    <text evidence="1">The sequence shown here is derived from an EMBL/GenBank/DDBJ whole genome shotgun (WGS) entry which is preliminary data.</text>
</comment>
<accession>A0A397IQK2</accession>